<dbReference type="InterPro" id="IPR032466">
    <property type="entry name" value="Metal_Hydrolase"/>
</dbReference>
<dbReference type="Gene3D" id="3.20.20.140">
    <property type="entry name" value="Metal-dependent hydrolases"/>
    <property type="match status" value="1"/>
</dbReference>
<dbReference type="InterPro" id="IPR006680">
    <property type="entry name" value="Amidohydro-rel"/>
</dbReference>
<accession>A0ABS2Q749</accession>
<feature type="domain" description="Amidohydrolase-related" evidence="1">
    <location>
        <begin position="49"/>
        <end position="364"/>
    </location>
</feature>
<dbReference type="SUPFAM" id="SSF51556">
    <property type="entry name" value="Metallo-dependent hydrolases"/>
    <property type="match status" value="1"/>
</dbReference>
<dbReference type="InterPro" id="IPR051781">
    <property type="entry name" value="Metallo-dep_Hydrolase"/>
</dbReference>
<organism evidence="2 3">
    <name type="scientific">Sporolactobacillus spathodeae</name>
    <dbReference type="NCBI Taxonomy" id="1465502"/>
    <lineage>
        <taxon>Bacteria</taxon>
        <taxon>Bacillati</taxon>
        <taxon>Bacillota</taxon>
        <taxon>Bacilli</taxon>
        <taxon>Bacillales</taxon>
        <taxon>Sporolactobacillaceae</taxon>
        <taxon>Sporolactobacillus</taxon>
    </lineage>
</organism>
<reference evidence="2 3" key="1">
    <citation type="submission" date="2021-01" db="EMBL/GenBank/DDBJ databases">
        <title>Genomic Encyclopedia of Type Strains, Phase IV (KMG-IV): sequencing the most valuable type-strain genomes for metagenomic binning, comparative biology and taxonomic classification.</title>
        <authorList>
            <person name="Goeker M."/>
        </authorList>
    </citation>
    <scope>NUCLEOTIDE SEQUENCE [LARGE SCALE GENOMIC DNA]</scope>
    <source>
        <strain evidence="2 3">DSM 100968</strain>
    </source>
</reference>
<dbReference type="PANTHER" id="PTHR43135">
    <property type="entry name" value="ALPHA-D-RIBOSE 1-METHYLPHOSPHONATE 5-TRIPHOSPHATE DIPHOSPHATASE"/>
    <property type="match status" value="1"/>
</dbReference>
<sequence length="383" mass="41037">MTHDQTYHHIYIAGIKDKLFDIKVSNGRFTSVAESSDIETCHDCESKWIAPGFVDLHLHLAWTDFDSADQAKRAPQEIEQMQAQAFEATLRTGVTTVRDAGGLLPDAAARLAQKYDMPLSVTSCGAMLGAGDAKGSRHLQQSIDGISHSGAKWIKIFATGGLGSPAEKVLDPLFSKEEFVTAVRAAHAHHMKVMVHTWGGATLDWVIEAGADTVEHGVFMTADQAALLAQQRIPLIPTTAIYRIAADPHGAFALPEILCERAARAADAHQISVLGAKRAGVQIGFGTDFATPALHGLNLDELDTLVDCGLTRMEAWQAATVVGRQILTSGKSGEVIRTGSPADAVLYNADPLTAPNAEALRNSMLAVIKGTEQFRAGLDRKGR</sequence>
<dbReference type="RefSeq" id="WP_205005183.1">
    <property type="nucleotide sequence ID" value="NZ_CBCRXA010000002.1"/>
</dbReference>
<dbReference type="InterPro" id="IPR011059">
    <property type="entry name" value="Metal-dep_hydrolase_composite"/>
</dbReference>
<protein>
    <submittedName>
        <fullName evidence="2">Imidazolonepropionase-like amidohydrolase</fullName>
    </submittedName>
</protein>
<proteinExistence type="predicted"/>
<evidence type="ECO:0000313" key="2">
    <source>
        <dbReference type="EMBL" id="MBM7656817.1"/>
    </source>
</evidence>
<dbReference type="Gene3D" id="2.30.40.10">
    <property type="entry name" value="Urease, subunit C, domain 1"/>
    <property type="match status" value="1"/>
</dbReference>
<evidence type="ECO:0000259" key="1">
    <source>
        <dbReference type="Pfam" id="PF01979"/>
    </source>
</evidence>
<dbReference type="SUPFAM" id="SSF51338">
    <property type="entry name" value="Composite domain of metallo-dependent hydrolases"/>
    <property type="match status" value="1"/>
</dbReference>
<dbReference type="Pfam" id="PF01979">
    <property type="entry name" value="Amidohydro_1"/>
    <property type="match status" value="1"/>
</dbReference>
<keyword evidence="3" id="KW-1185">Reference proteome</keyword>
<comment type="caution">
    <text evidence="2">The sequence shown here is derived from an EMBL/GenBank/DDBJ whole genome shotgun (WGS) entry which is preliminary data.</text>
</comment>
<name>A0ABS2Q749_9BACL</name>
<evidence type="ECO:0000313" key="3">
    <source>
        <dbReference type="Proteomes" id="UP000823201"/>
    </source>
</evidence>
<dbReference type="PANTHER" id="PTHR43135:SF3">
    <property type="entry name" value="ALPHA-D-RIBOSE 1-METHYLPHOSPHONATE 5-TRIPHOSPHATE DIPHOSPHATASE"/>
    <property type="match status" value="1"/>
</dbReference>
<gene>
    <name evidence="2" type="ORF">JOC27_000254</name>
</gene>
<dbReference type="EMBL" id="JAFBEV010000002">
    <property type="protein sequence ID" value="MBM7656817.1"/>
    <property type="molecule type" value="Genomic_DNA"/>
</dbReference>
<dbReference type="Proteomes" id="UP000823201">
    <property type="component" value="Unassembled WGS sequence"/>
</dbReference>